<keyword evidence="3" id="KW-1185">Reference proteome</keyword>
<evidence type="ECO:0000259" key="1">
    <source>
        <dbReference type="PROSITE" id="PS50878"/>
    </source>
</evidence>
<dbReference type="Proteomes" id="UP001347796">
    <property type="component" value="Unassembled WGS sequence"/>
</dbReference>
<proteinExistence type="predicted"/>
<sequence length="365" mass="41706">MLFMTSMNQVKIFNITGSNVIFAKNVFLRDRSFRVKVNDDFSDVKQINFSVPQGSINGPIYFICYTSTLASCIRHNPNLVGYADDHSLYDSFKAGDLDAELSIASQLSESLDDVKIWMLHNRLKMDDDKTEVITFGANRQLQKSTIHKLRVGDSIVKSSSRIKFLGMHMDENLNFKHHIAQKTRSAALAMFNLRKLRPFLSRELSLQIASSLVFSHMDYGNSLLCNLPASTVKPLQRIQNFTAKLILGVSYDHSSTAALNELHILPIEARCQFKLLVLVYKCINNIAPSYLTELLQFQTSSYNTRSSSQNMLLIPKTKYKTFADRSFSVMGPRLWNTLPESVKQCKTVTDFKKKLKTYFFRKTFI</sequence>
<evidence type="ECO:0000313" key="3">
    <source>
        <dbReference type="Proteomes" id="UP001347796"/>
    </source>
</evidence>
<dbReference type="PANTHER" id="PTHR33332">
    <property type="entry name" value="REVERSE TRANSCRIPTASE DOMAIN-CONTAINING PROTEIN"/>
    <property type="match status" value="1"/>
</dbReference>
<protein>
    <recommendedName>
        <fullName evidence="1">Reverse transcriptase domain-containing protein</fullName>
    </recommendedName>
</protein>
<dbReference type="Pfam" id="PF00078">
    <property type="entry name" value="RVT_1"/>
    <property type="match status" value="1"/>
</dbReference>
<name>A0AAN8KCN3_PATCE</name>
<dbReference type="EMBL" id="JAZGQO010000002">
    <property type="protein sequence ID" value="KAK6191070.1"/>
    <property type="molecule type" value="Genomic_DNA"/>
</dbReference>
<dbReference type="AlphaFoldDB" id="A0AAN8KCN3"/>
<organism evidence="2 3">
    <name type="scientific">Patella caerulea</name>
    <name type="common">Rayed Mediterranean limpet</name>
    <dbReference type="NCBI Taxonomy" id="87958"/>
    <lineage>
        <taxon>Eukaryota</taxon>
        <taxon>Metazoa</taxon>
        <taxon>Spiralia</taxon>
        <taxon>Lophotrochozoa</taxon>
        <taxon>Mollusca</taxon>
        <taxon>Gastropoda</taxon>
        <taxon>Patellogastropoda</taxon>
        <taxon>Patelloidea</taxon>
        <taxon>Patellidae</taxon>
        <taxon>Patella</taxon>
    </lineage>
</organism>
<gene>
    <name evidence="2" type="ORF">SNE40_002818</name>
</gene>
<reference evidence="2 3" key="1">
    <citation type="submission" date="2024-01" db="EMBL/GenBank/DDBJ databases">
        <title>The genome of the rayed Mediterranean limpet Patella caerulea (Linnaeus, 1758).</title>
        <authorList>
            <person name="Anh-Thu Weber A."/>
            <person name="Halstead-Nussloch G."/>
        </authorList>
    </citation>
    <scope>NUCLEOTIDE SEQUENCE [LARGE SCALE GENOMIC DNA]</scope>
    <source>
        <strain evidence="2">AATW-2023a</strain>
        <tissue evidence="2">Whole specimen</tissue>
    </source>
</reference>
<evidence type="ECO:0000313" key="2">
    <source>
        <dbReference type="EMBL" id="KAK6191070.1"/>
    </source>
</evidence>
<comment type="caution">
    <text evidence="2">The sequence shown here is derived from an EMBL/GenBank/DDBJ whole genome shotgun (WGS) entry which is preliminary data.</text>
</comment>
<dbReference type="PROSITE" id="PS50878">
    <property type="entry name" value="RT_POL"/>
    <property type="match status" value="1"/>
</dbReference>
<accession>A0AAN8KCN3</accession>
<feature type="domain" description="Reverse transcriptase" evidence="1">
    <location>
        <begin position="1"/>
        <end position="169"/>
    </location>
</feature>
<dbReference type="InterPro" id="IPR000477">
    <property type="entry name" value="RT_dom"/>
</dbReference>